<dbReference type="InterPro" id="IPR035647">
    <property type="entry name" value="EFG_III/V"/>
</dbReference>
<dbReference type="Pfam" id="PF00679">
    <property type="entry name" value="EFG_C"/>
    <property type="match status" value="1"/>
</dbReference>
<dbReference type="SMART" id="SM00838">
    <property type="entry name" value="EFG_C"/>
    <property type="match status" value="1"/>
</dbReference>
<dbReference type="GO" id="GO:0003746">
    <property type="term" value="F:translation elongation factor activity"/>
    <property type="evidence" value="ECO:0007669"/>
    <property type="project" value="UniProtKB-KW"/>
</dbReference>
<feature type="non-terminal residue" evidence="3">
    <location>
        <position position="1"/>
    </location>
</feature>
<dbReference type="CDD" id="cd04096">
    <property type="entry name" value="eEF2_snRNP_like_C"/>
    <property type="match status" value="1"/>
</dbReference>
<dbReference type="SUPFAM" id="SSF54980">
    <property type="entry name" value="EF-G C-terminal domain-like"/>
    <property type="match status" value="1"/>
</dbReference>
<dbReference type="EMBL" id="JADAQX010001314">
    <property type="protein sequence ID" value="KAF8817860.1"/>
    <property type="molecule type" value="Genomic_DNA"/>
</dbReference>
<name>A0ABQ7J455_9APIC</name>
<dbReference type="SUPFAM" id="SSF54211">
    <property type="entry name" value="Ribosomal protein S5 domain 2-like"/>
    <property type="match status" value="1"/>
</dbReference>
<protein>
    <submittedName>
        <fullName evidence="3">Elongation factor Tu GTP binding domain-containing protein</fullName>
    </submittedName>
</protein>
<dbReference type="InterPro" id="IPR020568">
    <property type="entry name" value="Ribosomal_Su5_D2-typ_SF"/>
</dbReference>
<evidence type="ECO:0000313" key="4">
    <source>
        <dbReference type="Proteomes" id="UP000823046"/>
    </source>
</evidence>
<reference evidence="3 4" key="1">
    <citation type="journal article" date="2020" name="bioRxiv">
        <title>Metabolic contributions of an alphaproteobacterial endosymbiont in the apicomplexan Cardiosporidium cionae.</title>
        <authorList>
            <person name="Hunter E.S."/>
            <person name="Paight C.J."/>
            <person name="Lane C.E."/>
        </authorList>
    </citation>
    <scope>NUCLEOTIDE SEQUENCE [LARGE SCALE GENOMIC DNA]</scope>
    <source>
        <strain evidence="3">ESH_2018</strain>
    </source>
</reference>
<gene>
    <name evidence="3" type="ORF">IE077_000539</name>
</gene>
<dbReference type="PANTHER" id="PTHR42908:SF3">
    <property type="entry name" value="ELONGATION FACTOR-LIKE GTPASE 1"/>
    <property type="match status" value="1"/>
</dbReference>
<keyword evidence="3" id="KW-0648">Protein biosynthesis</keyword>
<evidence type="ECO:0000259" key="2">
    <source>
        <dbReference type="SMART" id="SM00838"/>
    </source>
</evidence>
<dbReference type="Gene3D" id="3.30.70.240">
    <property type="match status" value="1"/>
</dbReference>
<comment type="caution">
    <text evidence="3">The sequence shown here is derived from an EMBL/GenBank/DDBJ whole genome shotgun (WGS) entry which is preliminary data.</text>
</comment>
<dbReference type="InterPro" id="IPR000640">
    <property type="entry name" value="EFG_V-like"/>
</dbReference>
<feature type="compositionally biased region" description="Low complexity" evidence="1">
    <location>
        <begin position="269"/>
        <end position="282"/>
    </location>
</feature>
<evidence type="ECO:0000256" key="1">
    <source>
        <dbReference type="SAM" id="MobiDB-lite"/>
    </source>
</evidence>
<feature type="region of interest" description="Disordered" evidence="1">
    <location>
        <begin position="266"/>
        <end position="296"/>
    </location>
</feature>
<keyword evidence="4" id="KW-1185">Reference proteome</keyword>
<accession>A0ABQ7J455</accession>
<organism evidence="3 4">
    <name type="scientific">Cardiosporidium cionae</name>
    <dbReference type="NCBI Taxonomy" id="476202"/>
    <lineage>
        <taxon>Eukaryota</taxon>
        <taxon>Sar</taxon>
        <taxon>Alveolata</taxon>
        <taxon>Apicomplexa</taxon>
        <taxon>Aconoidasida</taxon>
        <taxon>Nephromycida</taxon>
        <taxon>Cardiosporidium</taxon>
    </lineage>
</organism>
<dbReference type="Proteomes" id="UP000823046">
    <property type="component" value="Unassembled WGS sequence"/>
</dbReference>
<evidence type="ECO:0000313" key="3">
    <source>
        <dbReference type="EMBL" id="KAF8817860.1"/>
    </source>
</evidence>
<dbReference type="Gene3D" id="3.30.230.10">
    <property type="match status" value="1"/>
</dbReference>
<proteinExistence type="predicted"/>
<keyword evidence="3" id="KW-0251">Elongation factor</keyword>
<dbReference type="InterPro" id="IPR014721">
    <property type="entry name" value="Ribsml_uS5_D2-typ_fold_subgr"/>
</dbReference>
<dbReference type="PANTHER" id="PTHR42908">
    <property type="entry name" value="TRANSLATION ELONGATION FACTOR-RELATED"/>
    <property type="match status" value="1"/>
</dbReference>
<feature type="domain" description="Elongation factor EFG" evidence="2">
    <location>
        <begin position="324"/>
        <end position="413"/>
    </location>
</feature>
<sequence length="464" mass="51337">LSLTPLIYLYTVVEWLDIHAVEIQSVLQGHTVSQKFLSAASQEGLPLSTSPLLEKTPSSVYTEQLKLCIQTLCSQFASVWRESVKSLKKTPVSTVFPPNSKTLEPSASPLSVFPPNSSVDSPSILRGEIPSLGTLWGITVGKGANNILLKAEMCSLIMEGDASQYKENIQKSFSQWTLLHSSELEKFENTLDEELLKEMESHPLLYRCDKWIPSLISGFELACLAGPLAEEPVRGVAFLVESIRLKEHFSSSHSSSPYLMVGGDSDIHSNSSAPSSNPTPSFSEREEATAASSRSLPYGPFTGQIMSTMKECCRKALLQRGFTRIQEAMLRIELQCEQEVLGRAFNVLAKRRAQILAEDLKEGSSMFAVDAIIPASESFGLAQDLRSKASGKVSLHLQFSHWELLDEDPFPEASMTEMEMEEEGGHPMNTARKIINDIRKRKGLITEEKVIIAAEKQRTLGRNK</sequence>